<dbReference type="PROSITE" id="PS01124">
    <property type="entry name" value="HTH_ARAC_FAMILY_2"/>
    <property type="match status" value="1"/>
</dbReference>
<keyword evidence="2" id="KW-0238">DNA-binding</keyword>
<evidence type="ECO:0000313" key="7">
    <source>
        <dbReference type="Proteomes" id="UP001501079"/>
    </source>
</evidence>
<evidence type="ECO:0000256" key="2">
    <source>
        <dbReference type="ARBA" id="ARBA00023125"/>
    </source>
</evidence>
<protein>
    <submittedName>
        <fullName evidence="6">Helix-turn-helix domain-containing protein</fullName>
    </submittedName>
</protein>
<dbReference type="Pfam" id="PF12833">
    <property type="entry name" value="HTH_18"/>
    <property type="match status" value="1"/>
</dbReference>
<dbReference type="InterPro" id="IPR050204">
    <property type="entry name" value="AraC_XylS_family_regulators"/>
</dbReference>
<dbReference type="Gene3D" id="1.10.10.60">
    <property type="entry name" value="Homeodomain-like"/>
    <property type="match status" value="1"/>
</dbReference>
<dbReference type="InterPro" id="IPR009057">
    <property type="entry name" value="Homeodomain-like_sf"/>
</dbReference>
<organism evidence="6 7">
    <name type="scientific">Gryllotalpicola koreensis</name>
    <dbReference type="NCBI Taxonomy" id="993086"/>
    <lineage>
        <taxon>Bacteria</taxon>
        <taxon>Bacillati</taxon>
        <taxon>Actinomycetota</taxon>
        <taxon>Actinomycetes</taxon>
        <taxon>Micrococcales</taxon>
        <taxon>Microbacteriaceae</taxon>
        <taxon>Gryllotalpicola</taxon>
    </lineage>
</organism>
<dbReference type="PRINTS" id="PR00032">
    <property type="entry name" value="HTHARAC"/>
</dbReference>
<comment type="caution">
    <text evidence="6">The sequence shown here is derived from an EMBL/GenBank/DDBJ whole genome shotgun (WGS) entry which is preliminary data.</text>
</comment>
<dbReference type="Proteomes" id="UP001501079">
    <property type="component" value="Unassembled WGS sequence"/>
</dbReference>
<sequence>MTTAAQVARGTAPRGRSMTDRRTDVEFFSTAGLADRERVERWEEHNERALIGLSCRALDERPLEARELNVSLPELRLAEVAAGAHLVERTRREIERAAMEGVALYFSLHGEAFFYHENGVLLQQPGTLLVADVSMPFMRGFARGLEEYVLTVPRAVFEAVTERAMPASPITMSFGDAPGGDAAAAELARLVQRTLVDPDPQAYAATEESALELLRAMFSSDGAHSAASYRRAAIAVIERQLRDPGLSVARVAAAVGVSERHLARAFSEAGTGVARTILERRLDLAHRLLTSRGTAPVAEIAAYCGFASPAHFARVFRERFELSPAEVRSRG</sequence>
<name>A0ABP8ADE0_9MICO</name>
<dbReference type="PANTHER" id="PTHR46796:SF6">
    <property type="entry name" value="ARAC SUBFAMILY"/>
    <property type="match status" value="1"/>
</dbReference>
<gene>
    <name evidence="6" type="ORF">GCM10022287_38280</name>
</gene>
<reference evidence="7" key="1">
    <citation type="journal article" date="2019" name="Int. J. Syst. Evol. Microbiol.">
        <title>The Global Catalogue of Microorganisms (GCM) 10K type strain sequencing project: providing services to taxonomists for standard genome sequencing and annotation.</title>
        <authorList>
            <consortium name="The Broad Institute Genomics Platform"/>
            <consortium name="The Broad Institute Genome Sequencing Center for Infectious Disease"/>
            <person name="Wu L."/>
            <person name="Ma J."/>
        </authorList>
    </citation>
    <scope>NUCLEOTIDE SEQUENCE [LARGE SCALE GENOMIC DNA]</scope>
    <source>
        <strain evidence="7">JCM 17591</strain>
    </source>
</reference>
<evidence type="ECO:0000256" key="3">
    <source>
        <dbReference type="ARBA" id="ARBA00023163"/>
    </source>
</evidence>
<dbReference type="InterPro" id="IPR018062">
    <property type="entry name" value="HTH_AraC-typ_CS"/>
</dbReference>
<dbReference type="EMBL" id="BAABBW010000008">
    <property type="protein sequence ID" value="GAA4182045.1"/>
    <property type="molecule type" value="Genomic_DNA"/>
</dbReference>
<dbReference type="SMART" id="SM00342">
    <property type="entry name" value="HTH_ARAC"/>
    <property type="match status" value="1"/>
</dbReference>
<evidence type="ECO:0000256" key="1">
    <source>
        <dbReference type="ARBA" id="ARBA00023015"/>
    </source>
</evidence>
<feature type="domain" description="HTH araC/xylS-type" evidence="5">
    <location>
        <begin position="231"/>
        <end position="330"/>
    </location>
</feature>
<feature type="region of interest" description="Disordered" evidence="4">
    <location>
        <begin position="1"/>
        <end position="20"/>
    </location>
</feature>
<dbReference type="PANTHER" id="PTHR46796">
    <property type="entry name" value="HTH-TYPE TRANSCRIPTIONAL ACTIVATOR RHAS-RELATED"/>
    <property type="match status" value="1"/>
</dbReference>
<dbReference type="PROSITE" id="PS00041">
    <property type="entry name" value="HTH_ARAC_FAMILY_1"/>
    <property type="match status" value="1"/>
</dbReference>
<proteinExistence type="predicted"/>
<keyword evidence="3" id="KW-0804">Transcription</keyword>
<keyword evidence="1" id="KW-0805">Transcription regulation</keyword>
<dbReference type="InterPro" id="IPR020449">
    <property type="entry name" value="Tscrpt_reg_AraC-type_HTH"/>
</dbReference>
<accession>A0ABP8ADE0</accession>
<evidence type="ECO:0000259" key="5">
    <source>
        <dbReference type="PROSITE" id="PS01124"/>
    </source>
</evidence>
<keyword evidence="7" id="KW-1185">Reference proteome</keyword>
<evidence type="ECO:0000256" key="4">
    <source>
        <dbReference type="SAM" id="MobiDB-lite"/>
    </source>
</evidence>
<dbReference type="SUPFAM" id="SSF46689">
    <property type="entry name" value="Homeodomain-like"/>
    <property type="match status" value="1"/>
</dbReference>
<dbReference type="RefSeq" id="WP_344757505.1">
    <property type="nucleotide sequence ID" value="NZ_BAABBW010000008.1"/>
</dbReference>
<dbReference type="InterPro" id="IPR018060">
    <property type="entry name" value="HTH_AraC"/>
</dbReference>
<evidence type="ECO:0000313" key="6">
    <source>
        <dbReference type="EMBL" id="GAA4182045.1"/>
    </source>
</evidence>